<dbReference type="Gene3D" id="2.60.120.10">
    <property type="entry name" value="Jelly Rolls"/>
    <property type="match status" value="1"/>
</dbReference>
<dbReference type="InterPro" id="IPR001387">
    <property type="entry name" value="Cro/C1-type_HTH"/>
</dbReference>
<dbReference type="AlphaFoldDB" id="A0A174PA86"/>
<dbReference type="GO" id="GO:0005829">
    <property type="term" value="C:cytosol"/>
    <property type="evidence" value="ECO:0007669"/>
    <property type="project" value="TreeGrafter"/>
</dbReference>
<evidence type="ECO:0000313" key="3">
    <source>
        <dbReference type="EMBL" id="CUP56726.1"/>
    </source>
</evidence>
<protein>
    <submittedName>
        <fullName evidence="3">Anaerobic benzoate catabolism transcriptional regulator</fullName>
    </submittedName>
    <submittedName>
        <fullName evidence="4">XRE family transcriptional regulator</fullName>
    </submittedName>
</protein>
<dbReference type="EMBL" id="QVME01000001">
    <property type="protein sequence ID" value="RGE69878.1"/>
    <property type="molecule type" value="Genomic_DNA"/>
</dbReference>
<dbReference type="InterPro" id="IPR050807">
    <property type="entry name" value="TransReg_Diox_bact_type"/>
</dbReference>
<dbReference type="SMART" id="SM00530">
    <property type="entry name" value="HTH_XRE"/>
    <property type="match status" value="1"/>
</dbReference>
<dbReference type="Proteomes" id="UP000196386">
    <property type="component" value="Unassembled WGS sequence"/>
</dbReference>
<dbReference type="CDD" id="cd00093">
    <property type="entry name" value="HTH_XRE"/>
    <property type="match status" value="1"/>
</dbReference>
<dbReference type="Pfam" id="PF12844">
    <property type="entry name" value="HTH_19"/>
    <property type="match status" value="1"/>
</dbReference>
<name>A0A174PA86_9FIRM</name>
<evidence type="ECO:0000313" key="7">
    <source>
        <dbReference type="Proteomes" id="UP000196386"/>
    </source>
</evidence>
<dbReference type="EMBL" id="CZBE01000007">
    <property type="protein sequence ID" value="CUP56726.1"/>
    <property type="molecule type" value="Genomic_DNA"/>
</dbReference>
<dbReference type="CDD" id="cd02209">
    <property type="entry name" value="cupin_XRE_C"/>
    <property type="match status" value="1"/>
</dbReference>
<dbReference type="GeneID" id="72465360"/>
<dbReference type="GO" id="GO:0003677">
    <property type="term" value="F:DNA binding"/>
    <property type="evidence" value="ECO:0007669"/>
    <property type="project" value="UniProtKB-KW"/>
</dbReference>
<dbReference type="InterPro" id="IPR011051">
    <property type="entry name" value="RmlC_Cupin_sf"/>
</dbReference>
<evidence type="ECO:0000313" key="4">
    <source>
        <dbReference type="EMBL" id="OUP71030.1"/>
    </source>
</evidence>
<proteinExistence type="predicted"/>
<gene>
    <name evidence="4" type="ORF">B5F11_02890</name>
    <name evidence="5" type="ORF">DXC40_02105</name>
    <name evidence="3" type="ORF">ERS852551_01207</name>
</gene>
<dbReference type="SUPFAM" id="SSF47413">
    <property type="entry name" value="lambda repressor-like DNA-binding domains"/>
    <property type="match status" value="1"/>
</dbReference>
<dbReference type="Pfam" id="PF07883">
    <property type="entry name" value="Cupin_2"/>
    <property type="match status" value="1"/>
</dbReference>
<dbReference type="Gene3D" id="1.10.260.40">
    <property type="entry name" value="lambda repressor-like DNA-binding domains"/>
    <property type="match status" value="1"/>
</dbReference>
<dbReference type="RefSeq" id="WP_006875395.1">
    <property type="nucleotide sequence ID" value="NZ_CABIWA010000009.1"/>
</dbReference>
<evidence type="ECO:0000313" key="5">
    <source>
        <dbReference type="EMBL" id="RGE69878.1"/>
    </source>
</evidence>
<feature type="domain" description="HTH cro/C1-type" evidence="2">
    <location>
        <begin position="13"/>
        <end position="67"/>
    </location>
</feature>
<reference evidence="4" key="3">
    <citation type="journal article" date="2018" name="BMC Genomics">
        <title>Whole genome sequencing and function prediction of 133 gut anaerobes isolated from chicken caecum in pure cultures.</title>
        <authorList>
            <person name="Medvecky M."/>
            <person name="Cejkova D."/>
            <person name="Polansky O."/>
            <person name="Karasova D."/>
            <person name="Kubasova T."/>
            <person name="Cizek A."/>
            <person name="Rychlik I."/>
        </authorList>
    </citation>
    <scope>NUCLEOTIDE SEQUENCE</scope>
    <source>
        <strain evidence="4">An175</strain>
    </source>
</reference>
<reference evidence="7" key="2">
    <citation type="submission" date="2017-04" db="EMBL/GenBank/DDBJ databases">
        <title>Function of individual gut microbiota members based on whole genome sequencing of pure cultures obtained from chicken caecum.</title>
        <authorList>
            <person name="Medvecky M."/>
            <person name="Cejkova D."/>
            <person name="Polansky O."/>
            <person name="Karasova D."/>
            <person name="Kubasova T."/>
            <person name="Cizek A."/>
            <person name="Rychlik I."/>
        </authorList>
    </citation>
    <scope>NUCLEOTIDE SEQUENCE [LARGE SCALE GENOMIC DNA]</scope>
    <source>
        <strain evidence="7">An175</strain>
    </source>
</reference>
<evidence type="ECO:0000313" key="8">
    <source>
        <dbReference type="Proteomes" id="UP000260828"/>
    </source>
</evidence>
<sequence length="197" mass="22257">MQEQMIMEIAQRIRTLREIMEIPIAEMAQQTGLSADEYVAYEQGQGDFTFTFLYNCAQAFGVDIIELITGDAPKLSSYSIVRKGEGLDIKRRKGFTYNHLAYRFSGKISEPFLVTAPFFEEEQSKPIHLSEHDGQEFDYIISGTLKMQIDEHVEYLHAGDAIYYDSGHKHGMIAAGGEPCVFLAVVMKDESSKGEHN</sequence>
<organism evidence="3 6">
    <name type="scientific">Anaerotruncus colihominis</name>
    <dbReference type="NCBI Taxonomy" id="169435"/>
    <lineage>
        <taxon>Bacteria</taxon>
        <taxon>Bacillati</taxon>
        <taxon>Bacillota</taxon>
        <taxon>Clostridia</taxon>
        <taxon>Eubacteriales</taxon>
        <taxon>Oscillospiraceae</taxon>
        <taxon>Anaerotruncus</taxon>
    </lineage>
</organism>
<reference evidence="3 6" key="1">
    <citation type="submission" date="2015-09" db="EMBL/GenBank/DDBJ databases">
        <authorList>
            <consortium name="Pathogen Informatics"/>
        </authorList>
    </citation>
    <scope>NUCLEOTIDE SEQUENCE [LARGE SCALE GENOMIC DNA]</scope>
    <source>
        <strain evidence="3 6">2789STDY5834939</strain>
    </source>
</reference>
<dbReference type="PROSITE" id="PS50943">
    <property type="entry name" value="HTH_CROC1"/>
    <property type="match status" value="1"/>
</dbReference>
<evidence type="ECO:0000313" key="6">
    <source>
        <dbReference type="Proteomes" id="UP000095765"/>
    </source>
</evidence>
<dbReference type="InterPro" id="IPR014710">
    <property type="entry name" value="RmlC-like_jellyroll"/>
</dbReference>
<dbReference type="SUPFAM" id="SSF51182">
    <property type="entry name" value="RmlC-like cupins"/>
    <property type="match status" value="1"/>
</dbReference>
<dbReference type="InterPro" id="IPR013096">
    <property type="entry name" value="Cupin_2"/>
</dbReference>
<reference evidence="5 8" key="4">
    <citation type="submission" date="2018-08" db="EMBL/GenBank/DDBJ databases">
        <title>A genome reference for cultivated species of the human gut microbiota.</title>
        <authorList>
            <person name="Zou Y."/>
            <person name="Xue W."/>
            <person name="Luo G."/>
        </authorList>
    </citation>
    <scope>NUCLEOTIDE SEQUENCE [LARGE SCALE GENOMIC DNA]</scope>
    <source>
        <strain evidence="5 8">TF05-12AC</strain>
    </source>
</reference>
<dbReference type="GO" id="GO:0003700">
    <property type="term" value="F:DNA-binding transcription factor activity"/>
    <property type="evidence" value="ECO:0007669"/>
    <property type="project" value="TreeGrafter"/>
</dbReference>
<evidence type="ECO:0000259" key="2">
    <source>
        <dbReference type="PROSITE" id="PS50943"/>
    </source>
</evidence>
<evidence type="ECO:0000256" key="1">
    <source>
        <dbReference type="ARBA" id="ARBA00023125"/>
    </source>
</evidence>
<accession>A0A174PA86</accession>
<dbReference type="EMBL" id="NFKP01000002">
    <property type="protein sequence ID" value="OUP71030.1"/>
    <property type="molecule type" value="Genomic_DNA"/>
</dbReference>
<dbReference type="Proteomes" id="UP000095765">
    <property type="component" value="Unassembled WGS sequence"/>
</dbReference>
<dbReference type="Proteomes" id="UP000260828">
    <property type="component" value="Unassembled WGS sequence"/>
</dbReference>
<dbReference type="PANTHER" id="PTHR46797:SF19">
    <property type="entry name" value="BLL2473 PROTEIN"/>
    <property type="match status" value="1"/>
</dbReference>
<keyword evidence="1" id="KW-0238">DNA-binding</keyword>
<dbReference type="InterPro" id="IPR010982">
    <property type="entry name" value="Lambda_DNA-bd_dom_sf"/>
</dbReference>
<dbReference type="PANTHER" id="PTHR46797">
    <property type="entry name" value="HTH-TYPE TRANSCRIPTIONAL REGULATOR"/>
    <property type="match status" value="1"/>
</dbReference>